<feature type="domain" description="HNH nuclease" evidence="1">
    <location>
        <begin position="8"/>
        <end position="63"/>
    </location>
</feature>
<dbReference type="Pfam" id="PF01844">
    <property type="entry name" value="HNH"/>
    <property type="match status" value="1"/>
</dbReference>
<dbReference type="AlphaFoldDB" id="A0A1Z4N5E6"/>
<dbReference type="SMART" id="SM00507">
    <property type="entry name" value="HNHc"/>
    <property type="match status" value="1"/>
</dbReference>
<evidence type="ECO:0000259" key="1">
    <source>
        <dbReference type="SMART" id="SM00507"/>
    </source>
</evidence>
<dbReference type="RefSeq" id="WP_096580222.1">
    <property type="nucleotide sequence ID" value="NZ_CAWNJS010000001.1"/>
</dbReference>
<protein>
    <submittedName>
        <fullName evidence="2">HNH endonuclease</fullName>
    </submittedName>
</protein>
<keyword evidence="2" id="KW-0540">Nuclease</keyword>
<sequence>MSKYIPESLRNQIAISDKRRCCYCLTSEANSGIPMTHDHIHPRSRGGETTFENLCLACRSCNEFKADLTEAIDPVTGKITPLFNPRIQIWSDHFHWSSDATKVEGLTNIGRATVICLRMNNPVIVAARRRWTTSGWHPPDD</sequence>
<dbReference type="Proteomes" id="UP000218785">
    <property type="component" value="Chromosome"/>
</dbReference>
<dbReference type="EMBL" id="AP018248">
    <property type="protein sequence ID" value="BAZ00963.1"/>
    <property type="molecule type" value="Genomic_DNA"/>
</dbReference>
<dbReference type="InterPro" id="IPR002711">
    <property type="entry name" value="HNH"/>
</dbReference>
<dbReference type="InterPro" id="IPR052892">
    <property type="entry name" value="NA-targeting_endonuclease"/>
</dbReference>
<keyword evidence="2" id="KW-0378">Hydrolase</keyword>
<evidence type="ECO:0000313" key="3">
    <source>
        <dbReference type="Proteomes" id="UP000218785"/>
    </source>
</evidence>
<dbReference type="InterPro" id="IPR003615">
    <property type="entry name" value="HNH_nuc"/>
</dbReference>
<dbReference type="PANTHER" id="PTHR33877">
    <property type="entry name" value="SLL1193 PROTEIN"/>
    <property type="match status" value="1"/>
</dbReference>
<gene>
    <name evidence="2" type="ORF">NIES37_49610</name>
</gene>
<organism evidence="2 3">
    <name type="scientific">Tolypothrix tenuis PCC 7101</name>
    <dbReference type="NCBI Taxonomy" id="231146"/>
    <lineage>
        <taxon>Bacteria</taxon>
        <taxon>Bacillati</taxon>
        <taxon>Cyanobacteriota</taxon>
        <taxon>Cyanophyceae</taxon>
        <taxon>Nostocales</taxon>
        <taxon>Tolypothrichaceae</taxon>
        <taxon>Tolypothrix</taxon>
    </lineage>
</organism>
<dbReference type="GO" id="GO:0004519">
    <property type="term" value="F:endonuclease activity"/>
    <property type="evidence" value="ECO:0007669"/>
    <property type="project" value="UniProtKB-KW"/>
</dbReference>
<dbReference type="CDD" id="cd00085">
    <property type="entry name" value="HNHc"/>
    <property type="match status" value="1"/>
</dbReference>
<name>A0A1Z4N5E6_9CYAN</name>
<keyword evidence="3" id="KW-1185">Reference proteome</keyword>
<dbReference type="Gene3D" id="1.10.30.50">
    <property type="match status" value="1"/>
</dbReference>
<reference evidence="2 3" key="1">
    <citation type="submission" date="2017-06" db="EMBL/GenBank/DDBJ databases">
        <title>Genome sequencing of cyanobaciteial culture collection at National Institute for Environmental Studies (NIES).</title>
        <authorList>
            <person name="Hirose Y."/>
            <person name="Shimura Y."/>
            <person name="Fujisawa T."/>
            <person name="Nakamura Y."/>
            <person name="Kawachi M."/>
        </authorList>
    </citation>
    <scope>NUCLEOTIDE SEQUENCE [LARGE SCALE GENOMIC DNA]</scope>
    <source>
        <strain evidence="2 3">NIES-37</strain>
    </source>
</reference>
<keyword evidence="2" id="KW-0255">Endonuclease</keyword>
<dbReference type="PANTHER" id="PTHR33877:SF1">
    <property type="entry name" value="TYPE IV METHYL-DIRECTED RESTRICTION ENZYME ECOKMCRA"/>
    <property type="match status" value="1"/>
</dbReference>
<proteinExistence type="predicted"/>
<dbReference type="KEGG" id="ttq:NIES37_49610"/>
<accession>A0A1Z4N5E6</accession>
<evidence type="ECO:0000313" key="2">
    <source>
        <dbReference type="EMBL" id="BAZ00963.1"/>
    </source>
</evidence>